<name>A0A835W560_9CHLO</name>
<evidence type="ECO:0000313" key="3">
    <source>
        <dbReference type="Proteomes" id="UP000613740"/>
    </source>
</evidence>
<dbReference type="OrthoDB" id="562431at2759"/>
<feature type="chain" id="PRO_5032957830" evidence="1">
    <location>
        <begin position="29"/>
        <end position="529"/>
    </location>
</feature>
<dbReference type="EMBL" id="JAEHOD010000040">
    <property type="protein sequence ID" value="KAG2439765.1"/>
    <property type="molecule type" value="Genomic_DNA"/>
</dbReference>
<reference evidence="2" key="1">
    <citation type="journal article" date="2020" name="bioRxiv">
        <title>Comparative genomics of Chlamydomonas.</title>
        <authorList>
            <person name="Craig R.J."/>
            <person name="Hasan A.R."/>
            <person name="Ness R.W."/>
            <person name="Keightley P.D."/>
        </authorList>
    </citation>
    <scope>NUCLEOTIDE SEQUENCE</scope>
    <source>
        <strain evidence="2">CCAP 11/173</strain>
    </source>
</reference>
<dbReference type="AlphaFoldDB" id="A0A835W560"/>
<evidence type="ECO:0000256" key="1">
    <source>
        <dbReference type="SAM" id="SignalP"/>
    </source>
</evidence>
<proteinExistence type="predicted"/>
<gene>
    <name evidence="2" type="ORF">HYH02_010642</name>
</gene>
<evidence type="ECO:0000313" key="2">
    <source>
        <dbReference type="EMBL" id="KAG2439765.1"/>
    </source>
</evidence>
<accession>A0A835W560</accession>
<comment type="caution">
    <text evidence="2">The sequence shown here is derived from an EMBL/GenBank/DDBJ whole genome shotgun (WGS) entry which is preliminary data.</text>
</comment>
<keyword evidence="3" id="KW-1185">Reference proteome</keyword>
<sequence>MARSRTGLLALALLAAAAALLVAPGADANALLGTSRAESFLMGRRLLQNNNNNVCSLNCETIKNCISVTCVSATNSLLTVTVDYRPCKTGGTFSWVCCRGSLGAACSITTCAGGQLTNPSTGDKCETAGITTMTFPITDGVIPSTITIPQAPFAPGCIKGVCPPTSNFTKAGIPNVDTCTSCTQKACFEEKSVGEWGTWYKNWDLIRNTYECIAKPFGPLVSVESPSTGETIQVPTYRPMIATTYPYMASFFNATPAVGTGIAIECFTDETYTVTANYLYIMRASSPPETNYACPTCKYYQVSSVSACRCSNDTAWAVPVLAARNAASFKWNVSTEQKLDSASYPYGDVFWTGRAEAGNNAWGGWFRITPAPHTDLTQTYTFDVCAGCAQNDPKKGFIAGRVTFKITANNGLTSVSTFLTPTGAPNAKVASQVLHMYQSWIQPPLMNPGQFKAFTELYTTGGAVLPPITLTNTLKLNDQWVSKVVPNFVKTGGTNYTIGADEVQGSGTNTKAGLFVAIHLTIATQYCPS</sequence>
<dbReference type="PROSITE" id="PS51318">
    <property type="entry name" value="TAT"/>
    <property type="match status" value="1"/>
</dbReference>
<feature type="signal peptide" evidence="1">
    <location>
        <begin position="1"/>
        <end position="28"/>
    </location>
</feature>
<keyword evidence="1" id="KW-0732">Signal</keyword>
<protein>
    <submittedName>
        <fullName evidence="2">Uncharacterized protein</fullName>
    </submittedName>
</protein>
<organism evidence="2 3">
    <name type="scientific">Chlamydomonas schloesseri</name>
    <dbReference type="NCBI Taxonomy" id="2026947"/>
    <lineage>
        <taxon>Eukaryota</taxon>
        <taxon>Viridiplantae</taxon>
        <taxon>Chlorophyta</taxon>
        <taxon>core chlorophytes</taxon>
        <taxon>Chlorophyceae</taxon>
        <taxon>CS clade</taxon>
        <taxon>Chlamydomonadales</taxon>
        <taxon>Chlamydomonadaceae</taxon>
        <taxon>Chlamydomonas</taxon>
    </lineage>
</organism>
<dbReference type="Proteomes" id="UP000613740">
    <property type="component" value="Unassembled WGS sequence"/>
</dbReference>
<dbReference type="InterPro" id="IPR006311">
    <property type="entry name" value="TAT_signal"/>
</dbReference>